<organism evidence="1 2">
    <name type="scientific">Oedothorax gibbosus</name>
    <dbReference type="NCBI Taxonomy" id="931172"/>
    <lineage>
        <taxon>Eukaryota</taxon>
        <taxon>Metazoa</taxon>
        <taxon>Ecdysozoa</taxon>
        <taxon>Arthropoda</taxon>
        <taxon>Chelicerata</taxon>
        <taxon>Arachnida</taxon>
        <taxon>Araneae</taxon>
        <taxon>Araneomorphae</taxon>
        <taxon>Entelegynae</taxon>
        <taxon>Araneoidea</taxon>
        <taxon>Linyphiidae</taxon>
        <taxon>Erigoninae</taxon>
        <taxon>Oedothorax</taxon>
    </lineage>
</organism>
<name>A0AAV6UM99_9ARAC</name>
<accession>A0AAV6UM99</accession>
<evidence type="ECO:0000313" key="2">
    <source>
        <dbReference type="Proteomes" id="UP000827092"/>
    </source>
</evidence>
<proteinExistence type="predicted"/>
<protein>
    <submittedName>
        <fullName evidence="1">Uncharacterized protein</fullName>
    </submittedName>
</protein>
<comment type="caution">
    <text evidence="1">The sequence shown here is derived from an EMBL/GenBank/DDBJ whole genome shotgun (WGS) entry which is preliminary data.</text>
</comment>
<gene>
    <name evidence="1" type="ORF">JTE90_023877</name>
</gene>
<dbReference type="AlphaFoldDB" id="A0AAV6UM99"/>
<keyword evidence="2" id="KW-1185">Reference proteome</keyword>
<dbReference type="Proteomes" id="UP000827092">
    <property type="component" value="Unassembled WGS sequence"/>
</dbReference>
<sequence>MTLAGQKLPRLYLLRMQEAEFTNQNFKYSSVHGTKRSRLNLLRHEKLNSIDSVTHLCRTKTLRLTCETLQEGLNVTTNSTDYTLCGPKTVHVFDLLRTARSLTVTI</sequence>
<evidence type="ECO:0000313" key="1">
    <source>
        <dbReference type="EMBL" id="KAG8185264.1"/>
    </source>
</evidence>
<reference evidence="1 2" key="1">
    <citation type="journal article" date="2022" name="Nat. Ecol. Evol.">
        <title>A masculinizing supergene underlies an exaggerated male reproductive morph in a spider.</title>
        <authorList>
            <person name="Hendrickx F."/>
            <person name="De Corte Z."/>
            <person name="Sonet G."/>
            <person name="Van Belleghem S.M."/>
            <person name="Kostlbacher S."/>
            <person name="Vangestel C."/>
        </authorList>
    </citation>
    <scope>NUCLEOTIDE SEQUENCE [LARGE SCALE GENOMIC DNA]</scope>
    <source>
        <strain evidence="1">W744_W776</strain>
    </source>
</reference>
<dbReference type="EMBL" id="JAFNEN010000341">
    <property type="protein sequence ID" value="KAG8185264.1"/>
    <property type="molecule type" value="Genomic_DNA"/>
</dbReference>